<evidence type="ECO:0000313" key="7">
    <source>
        <dbReference type="EMBL" id="QIE57429.1"/>
    </source>
</evidence>
<accession>A0A7M3T5Z8</accession>
<dbReference type="GO" id="GO:0005975">
    <property type="term" value="P:carbohydrate metabolic process"/>
    <property type="evidence" value="ECO:0007669"/>
    <property type="project" value="InterPro"/>
</dbReference>
<gene>
    <name evidence="7" type="primary">nagZ</name>
    <name evidence="7" type="ORF">G5B40_19445</name>
</gene>
<dbReference type="SUPFAM" id="SSF51445">
    <property type="entry name" value="(Trans)glycosidases"/>
    <property type="match status" value="1"/>
</dbReference>
<dbReference type="Pfam" id="PF00933">
    <property type="entry name" value="Glyco_hydro_3"/>
    <property type="match status" value="1"/>
</dbReference>
<name>A0A7M3T5Z8_9RHOB</name>
<dbReference type="RefSeq" id="WP_165102339.1">
    <property type="nucleotide sequence ID" value="NZ_CP049056.1"/>
</dbReference>
<dbReference type="Proteomes" id="UP000503336">
    <property type="component" value="Chromosome"/>
</dbReference>
<evidence type="ECO:0000256" key="1">
    <source>
        <dbReference type="ARBA" id="ARBA00001231"/>
    </source>
</evidence>
<evidence type="ECO:0000313" key="8">
    <source>
        <dbReference type="Proteomes" id="UP000503336"/>
    </source>
</evidence>
<dbReference type="AlphaFoldDB" id="A0A7M3T5Z8"/>
<evidence type="ECO:0000256" key="3">
    <source>
        <dbReference type="ARBA" id="ARBA00012663"/>
    </source>
</evidence>
<evidence type="ECO:0000256" key="2">
    <source>
        <dbReference type="ARBA" id="ARBA00005336"/>
    </source>
</evidence>
<dbReference type="InterPro" id="IPR036962">
    <property type="entry name" value="Glyco_hydro_3_N_sf"/>
</dbReference>
<dbReference type="PANTHER" id="PTHR30480:SF13">
    <property type="entry name" value="BETA-HEXOSAMINIDASE"/>
    <property type="match status" value="1"/>
</dbReference>
<comment type="similarity">
    <text evidence="2">Belongs to the glycosyl hydrolase 3 family.</text>
</comment>
<protein>
    <recommendedName>
        <fullName evidence="3">beta-N-acetylhexosaminidase</fullName>
        <ecNumber evidence="3">3.2.1.52</ecNumber>
    </recommendedName>
</protein>
<organism evidence="7 8">
    <name type="scientific">Pikeienuella piscinae</name>
    <dbReference type="NCBI Taxonomy" id="2748098"/>
    <lineage>
        <taxon>Bacteria</taxon>
        <taxon>Pseudomonadati</taxon>
        <taxon>Pseudomonadota</taxon>
        <taxon>Alphaproteobacteria</taxon>
        <taxon>Rhodobacterales</taxon>
        <taxon>Paracoccaceae</taxon>
        <taxon>Pikeienuella</taxon>
    </lineage>
</organism>
<dbReference type="InterPro" id="IPR001764">
    <property type="entry name" value="Glyco_hydro_3_N"/>
</dbReference>
<dbReference type="InterPro" id="IPR050226">
    <property type="entry name" value="NagZ_Beta-hexosaminidase"/>
</dbReference>
<dbReference type="PANTHER" id="PTHR30480">
    <property type="entry name" value="BETA-HEXOSAMINIDASE-RELATED"/>
    <property type="match status" value="1"/>
</dbReference>
<dbReference type="GO" id="GO:0004563">
    <property type="term" value="F:beta-N-acetylhexosaminidase activity"/>
    <property type="evidence" value="ECO:0007669"/>
    <property type="project" value="UniProtKB-EC"/>
</dbReference>
<dbReference type="NCBIfam" id="NF003740">
    <property type="entry name" value="PRK05337.1"/>
    <property type="match status" value="1"/>
</dbReference>
<dbReference type="InterPro" id="IPR017853">
    <property type="entry name" value="GH"/>
</dbReference>
<proteinExistence type="inferred from homology"/>
<reference evidence="7 8" key="1">
    <citation type="submission" date="2020-02" db="EMBL/GenBank/DDBJ databases">
        <title>complete genome sequence of Rhodobacteraceae bacterium.</title>
        <authorList>
            <person name="Park J."/>
            <person name="Kim Y.-S."/>
            <person name="Kim K.-H."/>
        </authorList>
    </citation>
    <scope>NUCLEOTIDE SEQUENCE [LARGE SCALE GENOMIC DNA]</scope>
    <source>
        <strain evidence="7 8">RR4-56</strain>
    </source>
</reference>
<keyword evidence="5 7" id="KW-0326">Glycosidase</keyword>
<evidence type="ECO:0000259" key="6">
    <source>
        <dbReference type="Pfam" id="PF00933"/>
    </source>
</evidence>
<dbReference type="InterPro" id="IPR019800">
    <property type="entry name" value="Glyco_hydro_3_AS"/>
</dbReference>
<dbReference type="EMBL" id="CP049056">
    <property type="protein sequence ID" value="QIE57429.1"/>
    <property type="molecule type" value="Genomic_DNA"/>
</dbReference>
<keyword evidence="8" id="KW-1185">Reference proteome</keyword>
<feature type="domain" description="Glycoside hydrolase family 3 N-terminal" evidence="6">
    <location>
        <begin position="30"/>
        <end position="301"/>
    </location>
</feature>
<sequence>MAPAPLIFGFESAELTARERDFFRSANPWGFIVFARNVGNQAQLSALTADLRDAVGRAAPVLIDQEGGRVQRLRPPNWRKFPPAMAEIEGRKLETAAEALVLRYRLIAHELSACGIDVNCAPLLDVASAGLHEAIGDRALGRDPATVAALGHAVRRGLMAGGVLPVVKHLPGYGRATVDPHVALPVVSAPRADLELDFAPFRAHADAPMGMTAHLVIEAVDSEYAVTFSGPCIDLIREEIGFDGLLMTDDISMGALQGPIGERVEASLGAGCDIVLHCNGEMAEMEAAAAAAGTLTDAALKRAEAVDALKREVEEIDIAEVARRYDALSSRKADCHA</sequence>
<evidence type="ECO:0000256" key="4">
    <source>
        <dbReference type="ARBA" id="ARBA00022801"/>
    </source>
</evidence>
<dbReference type="GO" id="GO:0009254">
    <property type="term" value="P:peptidoglycan turnover"/>
    <property type="evidence" value="ECO:0007669"/>
    <property type="project" value="TreeGrafter"/>
</dbReference>
<dbReference type="KEGG" id="hdh:G5B40_19445"/>
<keyword evidence="4 7" id="KW-0378">Hydrolase</keyword>
<dbReference type="PROSITE" id="PS00775">
    <property type="entry name" value="GLYCOSYL_HYDROL_F3"/>
    <property type="match status" value="1"/>
</dbReference>
<evidence type="ECO:0000256" key="5">
    <source>
        <dbReference type="ARBA" id="ARBA00023295"/>
    </source>
</evidence>
<dbReference type="Gene3D" id="3.20.20.300">
    <property type="entry name" value="Glycoside hydrolase, family 3, N-terminal domain"/>
    <property type="match status" value="1"/>
</dbReference>
<dbReference type="EC" id="3.2.1.52" evidence="3"/>
<comment type="catalytic activity">
    <reaction evidence="1">
        <text>Hydrolysis of terminal non-reducing N-acetyl-D-hexosamine residues in N-acetyl-beta-D-hexosaminides.</text>
        <dbReference type="EC" id="3.2.1.52"/>
    </reaction>
</comment>